<evidence type="ECO:0000256" key="34">
    <source>
        <dbReference type="ARBA" id="ARBA00022870"/>
    </source>
</evidence>
<dbReference type="Pfam" id="PF00949">
    <property type="entry name" value="Peptidase_S7"/>
    <property type="match status" value="1"/>
</dbReference>
<keyword evidence="34" id="KW-1043">Host membrane</keyword>
<dbReference type="Gene3D" id="1.10.260.90">
    <property type="match status" value="1"/>
</dbReference>
<keyword evidence="14" id="KW-1048">Host nucleus</keyword>
<keyword evidence="41" id="KW-1015">Disulfide bond</keyword>
<keyword evidence="17" id="KW-0489">Methyltransferase</keyword>
<comment type="catalytic activity">
    <reaction evidence="53">
        <text>a ribonucleoside 5'-triphosphate + H2O = a ribonucleoside 5'-diphosphate + phosphate + H(+)</text>
        <dbReference type="Rhea" id="RHEA:23680"/>
        <dbReference type="ChEBI" id="CHEBI:15377"/>
        <dbReference type="ChEBI" id="CHEBI:15378"/>
        <dbReference type="ChEBI" id="CHEBI:43474"/>
        <dbReference type="ChEBI" id="CHEBI:57930"/>
        <dbReference type="ChEBI" id="CHEBI:61557"/>
        <dbReference type="EC" id="3.6.1.15"/>
    </reaction>
</comment>
<dbReference type="SMART" id="SM00487">
    <property type="entry name" value="DEXDc"/>
    <property type="match status" value="1"/>
</dbReference>
<evidence type="ECO:0000256" key="46">
    <source>
        <dbReference type="ARBA" id="ARBA00023296"/>
    </source>
</evidence>
<evidence type="ECO:0000256" key="27">
    <source>
        <dbReference type="ARBA" id="ARBA00022801"/>
    </source>
</evidence>
<dbReference type="InterPro" id="IPR001157">
    <property type="entry name" value="Flavi_NS1"/>
</dbReference>
<keyword evidence="15" id="KW-0945">Host-virus interaction</keyword>
<dbReference type="SUPFAM" id="SSF52540">
    <property type="entry name" value="P-loop containing nucleoside triphosphate hydrolases"/>
    <property type="match status" value="2"/>
</dbReference>
<evidence type="ECO:0000256" key="21">
    <source>
        <dbReference type="ARBA" id="ARBA00022679"/>
    </source>
</evidence>
<evidence type="ECO:0000256" key="25">
    <source>
        <dbReference type="ARBA" id="ARBA00022723"/>
    </source>
</evidence>
<dbReference type="InterPro" id="IPR011492">
    <property type="entry name" value="Flavi_DEAD"/>
</dbReference>
<dbReference type="SUPFAM" id="SSF56983">
    <property type="entry name" value="Viral glycoprotein, central and dimerisation domains"/>
    <property type="match status" value="1"/>
</dbReference>
<keyword evidence="35" id="KW-1106">Inhibition of host STAT2 by virus</keyword>
<keyword evidence="33" id="KW-0946">Virion</keyword>
<dbReference type="Pfam" id="PF20907">
    <property type="entry name" value="Flav_NS3-hel_C"/>
    <property type="match status" value="1"/>
</dbReference>
<evidence type="ECO:0000256" key="22">
    <source>
        <dbReference type="ARBA" id="ARBA00022691"/>
    </source>
</evidence>
<dbReference type="Pfam" id="PF00948">
    <property type="entry name" value="Flavi_NS1"/>
    <property type="match status" value="1"/>
</dbReference>
<feature type="domain" description="Helicase ATP-binding" evidence="57">
    <location>
        <begin position="1669"/>
        <end position="1806"/>
    </location>
</feature>
<evidence type="ECO:0000256" key="20">
    <source>
        <dbReference type="ARBA" id="ARBA00022670"/>
    </source>
</evidence>
<dbReference type="GO" id="GO:0046872">
    <property type="term" value="F:metal ion binding"/>
    <property type="evidence" value="ECO:0007669"/>
    <property type="project" value="UniProtKB-KW"/>
</dbReference>
<dbReference type="InterPro" id="IPR029063">
    <property type="entry name" value="SAM-dependent_MTases_sf"/>
</dbReference>
<dbReference type="GO" id="GO:0005524">
    <property type="term" value="F:ATP binding"/>
    <property type="evidence" value="ECO:0007669"/>
    <property type="project" value="UniProtKB-KW"/>
</dbReference>
<feature type="transmembrane region" description="Helical" evidence="55">
    <location>
        <begin position="1346"/>
        <end position="1363"/>
    </location>
</feature>
<evidence type="ECO:0000256" key="41">
    <source>
        <dbReference type="ARBA" id="ARBA00023157"/>
    </source>
</evidence>
<feature type="domain" description="Peptidase S7" evidence="59">
    <location>
        <begin position="1490"/>
        <end position="1670"/>
    </location>
</feature>
<dbReference type="SUPFAM" id="SSF53335">
    <property type="entry name" value="S-adenosyl-L-methionine-dependent methyltransferases"/>
    <property type="match status" value="1"/>
</dbReference>
<keyword evidence="39" id="KW-0506">mRNA capping</keyword>
<feature type="transmembrane region" description="Helical" evidence="55">
    <location>
        <begin position="1202"/>
        <end position="1220"/>
    </location>
</feature>
<comment type="function">
    <text evidence="1">Functions as a signal peptide for NS4B and is required for the interferon antagonism activity of the latter.</text>
</comment>
<dbReference type="GO" id="GO:0004483">
    <property type="term" value="F:methyltransferase cap1 activity"/>
    <property type="evidence" value="ECO:0007669"/>
    <property type="project" value="InterPro"/>
</dbReference>
<keyword evidence="28" id="KW-1161">Viral attachment to host cell</keyword>
<dbReference type="GO" id="GO:0005576">
    <property type="term" value="C:extracellular region"/>
    <property type="evidence" value="ECO:0007669"/>
    <property type="project" value="UniProtKB-SubCell"/>
</dbReference>
<dbReference type="Gene3D" id="2.40.10.120">
    <property type="match status" value="1"/>
</dbReference>
<dbReference type="PROSITE" id="PS51591">
    <property type="entry name" value="RNA_CAP01_NS5_MT"/>
    <property type="match status" value="1"/>
</dbReference>
<protein>
    <recommendedName>
        <fullName evidence="7">Genome polyprotein</fullName>
    </recommendedName>
</protein>
<feature type="transmembrane region" description="Helical" evidence="55">
    <location>
        <begin position="1109"/>
        <end position="1128"/>
    </location>
</feature>
<feature type="transmembrane region" description="Helical" evidence="55">
    <location>
        <begin position="1148"/>
        <end position="1168"/>
    </location>
</feature>
<reference evidence="61" key="1">
    <citation type="submission" date="2016-08" db="EMBL/GenBank/DDBJ databases">
        <title>Calbertado virus genomic comparisons.</title>
        <authorList>
            <person name="Tyler S."/>
        </authorList>
    </citation>
    <scope>NUCLEOTIDE SEQUENCE</scope>
    <source>
        <strain evidence="61">SK-90</strain>
    </source>
</reference>
<feature type="transmembrane region" description="Helical" evidence="55">
    <location>
        <begin position="1240"/>
        <end position="1259"/>
    </location>
</feature>
<keyword evidence="23 55" id="KW-0812">Transmembrane</keyword>
<evidence type="ECO:0000256" key="30">
    <source>
        <dbReference type="ARBA" id="ARBA00022825"/>
    </source>
</evidence>
<keyword evidence="19" id="KW-0507">mRNA processing</keyword>
<comment type="function">
    <text evidence="50">Required cofactor for the serine protease function of NS3. May have membrane-destabilizing activity and form viroporins.</text>
</comment>
<dbReference type="InterPro" id="IPR000208">
    <property type="entry name" value="Flavi_RdRp_fingers/palm"/>
</dbReference>
<dbReference type="GO" id="GO:0044167">
    <property type="term" value="C:host cell endoplasmic reticulum membrane"/>
    <property type="evidence" value="ECO:0007669"/>
    <property type="project" value="UniProtKB-SubCell"/>
</dbReference>
<evidence type="ECO:0000256" key="55">
    <source>
        <dbReference type="SAM" id="Phobius"/>
    </source>
</evidence>
<comment type="subcellular location">
    <subcellularLocation>
        <location evidence="3">Host endoplasmic reticulum membrane</location>
        <topology evidence="3">Multi-pass membrane protein</topology>
    </subcellularLocation>
    <subcellularLocation>
        <location evidence="5">Host endoplasmic reticulum membrane</location>
        <topology evidence="5">Peripheral membrane protein</topology>
        <orientation evidence="5">Cytoplasmic side</orientation>
    </subcellularLocation>
    <subcellularLocation>
        <location evidence="47">Host endoplasmic reticulum membrane</location>
        <topology evidence="47">Peripheral membrane protein</topology>
        <orientation evidence="47">Lumenal side</orientation>
    </subcellularLocation>
    <subcellularLocation>
        <location evidence="2">Host nucleus</location>
    </subcellularLocation>
    <subcellularLocation>
        <location evidence="6">Secreted</location>
    </subcellularLocation>
    <subcellularLocation>
        <location evidence="4">Virion membrane</location>
        <topology evidence="4">Multi-pass membrane protein</topology>
    </subcellularLocation>
</comment>
<dbReference type="GO" id="GO:0039564">
    <property type="term" value="P:symbiont-mediated suppression of host JAK-STAT cascade via inhibition of STAT2 activity"/>
    <property type="evidence" value="ECO:0007669"/>
    <property type="project" value="UniProtKB-KW"/>
</dbReference>
<dbReference type="CDD" id="cd20761">
    <property type="entry name" value="capping_2-OMTase_Flaviviridae"/>
    <property type="match status" value="1"/>
</dbReference>
<comment type="function">
    <text evidence="48">Component of the viral RNA replication complex that functions in virion assembly and antagonizes the host immune response.</text>
</comment>
<keyword evidence="32" id="KW-0067">ATP-binding</keyword>
<evidence type="ECO:0000256" key="17">
    <source>
        <dbReference type="ARBA" id="ARBA00022603"/>
    </source>
</evidence>
<dbReference type="GO" id="GO:0039694">
    <property type="term" value="P:viral RNA genome replication"/>
    <property type="evidence" value="ECO:0007669"/>
    <property type="project" value="InterPro"/>
</dbReference>
<evidence type="ECO:0000259" key="56">
    <source>
        <dbReference type="PROSITE" id="PS50507"/>
    </source>
</evidence>
<evidence type="ECO:0000256" key="11">
    <source>
        <dbReference type="ARBA" id="ARBA00022525"/>
    </source>
</evidence>
<dbReference type="PROSITE" id="PS51528">
    <property type="entry name" value="FLAVIVIRUS_NS3PRO"/>
    <property type="match status" value="1"/>
</dbReference>
<keyword evidence="31" id="KW-1114">Inhibition of host interferon signaling pathway by virus</keyword>
<keyword evidence="26" id="KW-0547">Nucleotide-binding</keyword>
<evidence type="ECO:0000256" key="13">
    <source>
        <dbReference type="ARBA" id="ARBA00022561"/>
    </source>
</evidence>
<keyword evidence="40 55" id="KW-0472">Membrane</keyword>
<evidence type="ECO:0000259" key="59">
    <source>
        <dbReference type="PROSITE" id="PS51528"/>
    </source>
</evidence>
<dbReference type="InterPro" id="IPR026490">
    <property type="entry name" value="mRNA_cap_0/1_MeTrfase"/>
</dbReference>
<name>A0A1Z2RPP3_9FLAV</name>
<evidence type="ECO:0000259" key="60">
    <source>
        <dbReference type="PROSITE" id="PS51591"/>
    </source>
</evidence>
<keyword evidence="21" id="KW-0808">Transferase</keyword>
<evidence type="ECO:0000256" key="40">
    <source>
        <dbReference type="ARBA" id="ARBA00023136"/>
    </source>
</evidence>
<keyword evidence="30" id="KW-0720">Serine protease</keyword>
<evidence type="ECO:0000259" key="57">
    <source>
        <dbReference type="PROSITE" id="PS51192"/>
    </source>
</evidence>
<dbReference type="SUPFAM" id="SSF50494">
    <property type="entry name" value="Trypsin-like serine proteases"/>
    <property type="match status" value="1"/>
</dbReference>
<dbReference type="GO" id="GO:0039654">
    <property type="term" value="P:fusion of virus membrane with host endosome membrane"/>
    <property type="evidence" value="ECO:0007669"/>
    <property type="project" value="UniProtKB-KW"/>
</dbReference>
<evidence type="ECO:0000256" key="8">
    <source>
        <dbReference type="ARBA" id="ARBA00022484"/>
    </source>
</evidence>
<dbReference type="Pfam" id="PF20483">
    <property type="entry name" value="Flavi_NS5_thumb"/>
    <property type="match status" value="1"/>
</dbReference>
<evidence type="ECO:0000256" key="36">
    <source>
        <dbReference type="ARBA" id="ARBA00022884"/>
    </source>
</evidence>
<evidence type="ECO:0000256" key="5">
    <source>
        <dbReference type="ARBA" id="ARBA00004461"/>
    </source>
</evidence>
<evidence type="ECO:0000256" key="6">
    <source>
        <dbReference type="ARBA" id="ARBA00004613"/>
    </source>
</evidence>
<evidence type="ECO:0000256" key="2">
    <source>
        <dbReference type="ARBA" id="ARBA00004147"/>
    </source>
</evidence>
<dbReference type="Pfam" id="PF00972">
    <property type="entry name" value="Flavi_NS5"/>
    <property type="match status" value="1"/>
</dbReference>
<dbReference type="GO" id="GO:0019062">
    <property type="term" value="P:virion attachment to host cell"/>
    <property type="evidence" value="ECO:0007669"/>
    <property type="project" value="UniProtKB-KW"/>
</dbReference>
<evidence type="ECO:0000256" key="28">
    <source>
        <dbReference type="ARBA" id="ARBA00022804"/>
    </source>
</evidence>
<dbReference type="GO" id="GO:0019028">
    <property type="term" value="C:viral capsid"/>
    <property type="evidence" value="ECO:0007669"/>
    <property type="project" value="UniProtKB-KW"/>
</dbReference>
<evidence type="ECO:0000256" key="3">
    <source>
        <dbReference type="ARBA" id="ARBA00004153"/>
    </source>
</evidence>
<dbReference type="GO" id="GO:0008236">
    <property type="term" value="F:serine-type peptidase activity"/>
    <property type="evidence" value="ECO:0007669"/>
    <property type="project" value="UniProtKB-KW"/>
</dbReference>
<keyword evidence="13" id="KW-0167">Capsid protein</keyword>
<keyword evidence="9" id="KW-1168">Fusion of virus membrane with host membrane</keyword>
<evidence type="ECO:0000256" key="16">
    <source>
        <dbReference type="ARBA" id="ARBA00022595"/>
    </source>
</evidence>
<feature type="transmembrane region" description="Helical" evidence="55">
    <location>
        <begin position="2311"/>
        <end position="2330"/>
    </location>
</feature>
<feature type="transmembrane region" description="Helical" evidence="55">
    <location>
        <begin position="2279"/>
        <end position="2299"/>
    </location>
</feature>
<dbReference type="InterPro" id="IPR014001">
    <property type="entry name" value="Helicase_ATP-bd"/>
</dbReference>
<dbReference type="SUPFAM" id="SSF56672">
    <property type="entry name" value="DNA/RNA polymerases"/>
    <property type="match status" value="1"/>
</dbReference>
<evidence type="ECO:0000256" key="4">
    <source>
        <dbReference type="ARBA" id="ARBA00004385"/>
    </source>
</evidence>
<dbReference type="GO" id="GO:0003724">
    <property type="term" value="F:RNA helicase activity"/>
    <property type="evidence" value="ECO:0007669"/>
    <property type="project" value="UniProtKB-EC"/>
</dbReference>
<keyword evidence="36" id="KW-0694">RNA-binding</keyword>
<evidence type="ECO:0000256" key="44">
    <source>
        <dbReference type="ARBA" id="ARBA00023258"/>
    </source>
</evidence>
<evidence type="ECO:0000256" key="53">
    <source>
        <dbReference type="ARBA" id="ARBA00047631"/>
    </source>
</evidence>
<dbReference type="GO" id="GO:0003723">
    <property type="term" value="F:RNA binding"/>
    <property type="evidence" value="ECO:0007669"/>
    <property type="project" value="UniProtKB-KW"/>
</dbReference>
<evidence type="ECO:0000256" key="19">
    <source>
        <dbReference type="ARBA" id="ARBA00022664"/>
    </source>
</evidence>
<evidence type="ECO:0000256" key="39">
    <source>
        <dbReference type="ARBA" id="ARBA00023042"/>
    </source>
</evidence>
<feature type="transmembrane region" description="Helical" evidence="55">
    <location>
        <begin position="2131"/>
        <end position="2155"/>
    </location>
</feature>
<keyword evidence="8" id="KW-0696">RNA-directed RNA polymerase</keyword>
<evidence type="ECO:0000256" key="43">
    <source>
        <dbReference type="ARBA" id="ARBA00023184"/>
    </source>
</evidence>
<keyword evidence="10" id="KW-1170">Fusion of virus membrane with host endosomal membrane</keyword>
<keyword evidence="24" id="KW-0548">Nucleotidyltransferase</keyword>
<dbReference type="InterPro" id="IPR007094">
    <property type="entry name" value="RNA-dir_pol_PSvirus"/>
</dbReference>
<dbReference type="InterPro" id="IPR001650">
    <property type="entry name" value="Helicase_C-like"/>
</dbReference>
<dbReference type="Pfam" id="PF00271">
    <property type="entry name" value="Helicase_C"/>
    <property type="match status" value="1"/>
</dbReference>
<dbReference type="InterPro" id="IPR049486">
    <property type="entry name" value="NS3-hel_C_flaviviridae"/>
</dbReference>
<feature type="transmembrane region" description="Helical" evidence="55">
    <location>
        <begin position="2179"/>
        <end position="2201"/>
    </location>
</feature>
<keyword evidence="25" id="KW-0479">Metal-binding</keyword>
<evidence type="ECO:0000256" key="49">
    <source>
        <dbReference type="ARBA" id="ARBA00024468"/>
    </source>
</evidence>
<feature type="transmembrane region" description="Helical" evidence="55">
    <location>
        <begin position="206"/>
        <end position="229"/>
    </location>
</feature>
<evidence type="ECO:0000256" key="33">
    <source>
        <dbReference type="ARBA" id="ARBA00022844"/>
    </source>
</evidence>
<evidence type="ECO:0000256" key="38">
    <source>
        <dbReference type="ARBA" id="ARBA00022989"/>
    </source>
</evidence>
<feature type="transmembrane region" description="Helical" evidence="55">
    <location>
        <begin position="1443"/>
        <end position="1468"/>
    </location>
</feature>
<evidence type="ECO:0000256" key="12">
    <source>
        <dbReference type="ARBA" id="ARBA00022553"/>
    </source>
</evidence>
<keyword evidence="11" id="KW-0964">Secreted</keyword>
<dbReference type="InterPro" id="IPR036253">
    <property type="entry name" value="Glycoprot_cen/dimer_sf"/>
</dbReference>
<evidence type="ECO:0000256" key="32">
    <source>
        <dbReference type="ARBA" id="ARBA00022840"/>
    </source>
</evidence>
<organism evidence="61">
    <name type="scientific">Calbertado virus</name>
    <dbReference type="NCBI Taxonomy" id="537023"/>
    <lineage>
        <taxon>Viruses</taxon>
        <taxon>Riboviria</taxon>
        <taxon>Orthornavirae</taxon>
        <taxon>Kitrinoviricota</taxon>
        <taxon>Flasuviricetes</taxon>
        <taxon>Amarillovirales</taxon>
        <taxon>Flaviviridae</taxon>
        <taxon>Orthoflavivirus</taxon>
    </lineage>
</organism>
<dbReference type="InterPro" id="IPR043502">
    <property type="entry name" value="DNA/RNA_pol_sf"/>
</dbReference>
<evidence type="ECO:0000256" key="7">
    <source>
        <dbReference type="ARBA" id="ARBA00020107"/>
    </source>
</evidence>
<evidence type="ECO:0000256" key="23">
    <source>
        <dbReference type="ARBA" id="ARBA00022692"/>
    </source>
</evidence>
<evidence type="ECO:0000256" key="26">
    <source>
        <dbReference type="ARBA" id="ARBA00022741"/>
    </source>
</evidence>
<keyword evidence="43" id="KW-1038">Host endoplasmic reticulum</keyword>
<evidence type="ECO:0000256" key="37">
    <source>
        <dbReference type="ARBA" id="ARBA00022953"/>
    </source>
</evidence>
<dbReference type="Gene3D" id="3.30.70.2840">
    <property type="entry name" value="Flavivirus RNA-directed RNA polymerase, thumb domain"/>
    <property type="match status" value="1"/>
</dbReference>
<dbReference type="Pfam" id="PF01728">
    <property type="entry name" value="FtsJ"/>
    <property type="match status" value="1"/>
</dbReference>
<dbReference type="InterPro" id="IPR002877">
    <property type="entry name" value="RNA_MeTrfase_FtsJ_dom"/>
</dbReference>
<evidence type="ECO:0000256" key="50">
    <source>
        <dbReference type="ARBA" id="ARBA00035601"/>
    </source>
</evidence>
<evidence type="ECO:0000256" key="54">
    <source>
        <dbReference type="ARBA" id="ARBA00047984"/>
    </source>
</evidence>
<keyword evidence="46" id="KW-1160">Virus entry into host cell</keyword>
<feature type="transmembrane region" description="Helical" evidence="55">
    <location>
        <begin position="2221"/>
        <end position="2238"/>
    </location>
</feature>
<evidence type="ECO:0000256" key="10">
    <source>
        <dbReference type="ARBA" id="ARBA00022510"/>
    </source>
</evidence>
<dbReference type="GO" id="GO:0046718">
    <property type="term" value="P:symbiont entry into host cell"/>
    <property type="evidence" value="ECO:0007669"/>
    <property type="project" value="UniProtKB-KW"/>
</dbReference>
<evidence type="ECO:0000256" key="52">
    <source>
        <dbReference type="ARBA" id="ARBA00046942"/>
    </source>
</evidence>
<keyword evidence="20" id="KW-0645">Protease</keyword>
<dbReference type="Pfam" id="PF07652">
    <property type="entry name" value="Flavi_DEAD"/>
    <property type="match status" value="1"/>
</dbReference>
<feature type="transmembrane region" description="Helical" evidence="55">
    <location>
        <begin position="2336"/>
        <end position="2361"/>
    </location>
</feature>
<comment type="subunit">
    <text evidence="51">Forms heterodimers with envelope protein E in the endoplasmic reticulum and Golgi.</text>
</comment>
<evidence type="ECO:0000256" key="9">
    <source>
        <dbReference type="ARBA" id="ARBA00022506"/>
    </source>
</evidence>
<dbReference type="InterPro" id="IPR027417">
    <property type="entry name" value="P-loop_NTPase"/>
</dbReference>
<feature type="domain" description="RdRp catalytic" evidence="56">
    <location>
        <begin position="3006"/>
        <end position="3153"/>
    </location>
</feature>
<keyword evidence="22" id="KW-0949">S-adenosyl-L-methionine</keyword>
<proteinExistence type="predicted"/>
<keyword evidence="16" id="KW-1162">Viral penetration into host cytoplasm</keyword>
<feature type="domain" description="Helicase C-terminal" evidence="58">
    <location>
        <begin position="1829"/>
        <end position="1986"/>
    </location>
</feature>
<dbReference type="GO" id="GO:0055036">
    <property type="term" value="C:virion membrane"/>
    <property type="evidence" value="ECO:0007669"/>
    <property type="project" value="UniProtKB-SubCell"/>
</dbReference>
<keyword evidence="38 55" id="KW-1133">Transmembrane helix</keyword>
<dbReference type="GO" id="GO:0042025">
    <property type="term" value="C:host cell nucleus"/>
    <property type="evidence" value="ECO:0007669"/>
    <property type="project" value="UniProtKB-SubCell"/>
</dbReference>
<dbReference type="GO" id="GO:0003968">
    <property type="term" value="F:RNA-directed RNA polymerase activity"/>
    <property type="evidence" value="ECO:0007669"/>
    <property type="project" value="UniProtKB-KW"/>
</dbReference>
<evidence type="ECO:0000259" key="58">
    <source>
        <dbReference type="PROSITE" id="PS51194"/>
    </source>
</evidence>
<evidence type="ECO:0000256" key="15">
    <source>
        <dbReference type="ARBA" id="ARBA00022581"/>
    </source>
</evidence>
<evidence type="ECO:0000256" key="47">
    <source>
        <dbReference type="ARBA" id="ARBA00023443"/>
    </source>
</evidence>
<evidence type="ECO:0000256" key="45">
    <source>
        <dbReference type="ARBA" id="ARBA00023280"/>
    </source>
</evidence>
<dbReference type="Gene3D" id="3.30.387.10">
    <property type="entry name" value="Viral Envelope Glycoprotein, domain 3"/>
    <property type="match status" value="1"/>
</dbReference>
<sequence>MTKDGANKKAMSLGGGGKKGTAMKVVPRIRWNASAGQAIEWVLTWIVAQLFDLLRRMRGIEKRVSLLEARRKTRGGLSGVAVMALLIATITAFTLDYTQTRWGPNLVGPQYNYTSDIRNFKLPSDMCQRGVLVEKKCVKTNDLKTVDGIDCASTHFEFRVRYHRCVSKIRTRREKVKETIREDVRSNLHDFESAASQWLKGHTFTVMIFVVCVGVYMQWPAWIVAVILMGCWSAVFAEHAEPFLTIDGKETSLIKVQLYPGEETTIMTKAGLIGLSTSAFTISNGQYIKTLHNDCQVNATYSTDCCPMGCDIDMDKLSKPGRVCVERNVQRGWSSKCLEFGLGIVATCVEISCNTDTNVYSFAERHVRTNITGRFHSESINATLSPSTQHSLTFGNLGYLTISCSLGMTLIADTYVLEKDDTRALFPKGVIDVWSGMYSVGVEMQGGQSAVLWGQVLPNEVLVRSIIEPTISWETGIDITRGIHQGMTMSCDVVVSSLVSGSGQDCSGIANVKFHQDQIGRSGRLIIMLSNATSYDCIVAVESSAASFPASKAFFGKGTSNSSIGMTCFEPQAKITAGKKHFTVKCRQSIIMSFWDTSVHATQRYTKYGVDGIKHTLLDLTGLSNFAWSRWWLEALILVIGCICFLDKRAIFVVVVVLYFGSVKADYGCGIDTQRKTFSCGEGLFVWRSLWSWPSADESVEIDNYGIFEGYVKEQFKSHNKVCIICEDVLQCAAAKSAVEAYVYQHDEVKGNYSLANERYFPHVAKNITRIRIGDVEAQLSIMEKAGEVDPSILGVLEKPIWSLKVKNENVTDKVIRVITSGANATGLCSKAVAFQYDFTGFRRRLYGSSLGVAITATTKKTCPMYMAGLVVKNNETIYTDGSFWMRSIHNETYSIRELSMTQSHRCIWPMRFTAEPTIPTDNTLFVPPVWGAPISAANHIPGYHTQTGFPWHKYPIELVWGEVPGTTVKITNHCQGRGEATKVDAKAFPNWCAHKEVKILYFKVAEEFYYPMEIRAYTGAGGEQKVEEEHIEEVKSDQINENLIELGKQTSTYAPPSAANAVPPLPVTDFRLGHHGMCDEIGRTLMLSIVFTALTAKSRGKWKMRTILTFLSFAITGWPTATSYRTWAWLVLSQAVAGHSVYTQWMVHLWVAVLNGSGSFFYIAMLWRRRIPTTLATKVLILVMQWAHAKMHRMMDSLGELLELALMATTIAIILRSGIRFGVHDLVISCVLLALSWKTALTLAMLSSLLLVCLLGYARYNSVAKNWHSGLRGATSLRELLELLILFFKELCTCGARYTRWLRRQAPEETFELWKQIGRRGWMLERSYKRLTRSFADGLSNLSNWRWSALVCILIIIVVWGFEQAGQPRLGVSLVVVICLWYFFTSTTSGRSLELRAISGETCEPVAVNHFDFPEHLKATRGIDGVKLHGVTDTDDISLNMWVLAGLIGMSVVNWVLALVLSIWYILSGTRVTLPQILKSVFRWNLRTTDFFPMDSTKDEEQLTTHPEFDYLPQGQYYIYNNTRFGSKIIGSGYAQGNVFHTLHHITHGDPIKWRGRYVHASGGSVYRDTICYGGAWNIGLTDSTTYTVKACLPNDTVEIYTFERVDLEVDNEKVPIIPKDFGFGSSGSPIFSDSGSVVGLYGYGFYYNQQYYSLITTDVVEEKQEPPQALAGESRIFIDWHPGKGKTRRVIVQEVEKARDESKRVLVLAPTRVVKNEIIAAIRDQVPGVRVGESIPGRITVVTVACHATFTKHMYTCGERSIKYGTIIMDECHFLDPMSIAARGIMEKFHERSIRIVYMSATIPGRAPARGSNWHIEDVAVDFPAKRITEEFINQQTEGRTVVFLPTKKECDRLKSLIPNSVSIHRDSFEQDAAQVLNDDVKVILTTDISEMGANYNVDVVIDNCLTIKPLYIAENLVELKLVGAPISSQIQRRGRTGRRRPGKYVYPTRATIDSREADWVCWREAQMILDQIDCRAMPEESEYFQTPGTFKLQEDQQKMFFSMLDNTAVPVWLAWNWAYHRDNLDDILFKGNVDGGFRVNLRQGNQVYKPKYVDNRFEDEPTATKQATLAKLMNTRSLFTVADFVKAIYHYFASGAASAKFHEVLESAYVAFRVGEDSVPAVKVEKMLTVYFAFAIGFGLATALVCCCSLICRRGKKRSTADLFDQAPGTSKLDPIYMGTALYFGIPFGMLFAVWAAFATIRTVIGNNVTRSTEVLGISKWIIATALGVCTLIAWENEMFPRIKADIVSVLSLTTGGALPQPAYEAASWRQETWCFEFLLVTYFIVVSSNQIYLMLRENRKVGDYIADLKAHAVGGVAISGLPYYAFLPALPAVVYGTSNVAKVTGSLAAFFIISLFWQEHWYQLGGKILQGIAAERQKRDADPILIRDSADKRRWLFAGLMAGSACLWAYLSLNLESTITAVLVTAHSLSEWLHPGARWHEHFELGHILLLMGIVQAQFSTLYVGCFVVRVLCNMIVLEKRGGQRASYKTDTGGAGFRWKRTLNGLTLEEFKTYKTRGVNETERGDYVSRGGLKMNELIEKHGITPNGVAVDLGCGRGGWTQRMVADPRVTRVEAFTLGGAERENPQKFLTIGYNLAVFKSGVNVYNLPPKPVNTVVCDIGESDAKPEVERSRTLKVLNMFEMWLEQNPQAVFACKVLAPYHTEVLRKLEGLQHKYNGRVVRLTLSRNSTAEMYYVSGHRTNIAGNVYATIATLSRRFRMDDKPYQLEPPTLKQGTRKDPTSKIKNINERVVQRRINRIKDENLKTWFVDENNPYHSFKYYGSYVTDARNPGGQTVNPMVKRTMWPWDEHHKTTAFMMTDVSTFAQQKVLREKVDTFTPEPPEKIIRLNRLIMMYFAKMFKRRGLKPRILGPHDYANNVQSKASIGAWSREIPWKDVNSALADAKFWDMVDRERELHLKGDCEMCVYNTMGKKEKKPTVAGMAKGSRTIWFMWLGSRYLEFEALGFLNADHWVSRENFPCGVGGVGVNYFGYYLEEIARHGTYLIADDVAGWDTKITQSDLDDEEWFVLKLIKDPYHAKLVKALYANAYRHIVALFPRDHPRFGSGTVIDVVVRTDQRGSGQVTTYAMNTITNGKTLVGRAIEADGLLDASADEIWNWLERNCEKFLAGCVVAGDDAVVATNNSKFINSLSYINTAGKIRKDIGIDSPSRFSTNWEEVEFCSHHFHKLVLKDGRSLIVPCRDQHEVIGRSRIQKGGVVSLAASACLAKAYAQMWALYFFHRRDLRMGFAGISASVPKDWFPTGRTSWSVHQNNEWMTTVDMLEVWNSVWILNNPWMEDKTEVHEWSDIPYLHKKQDIKCGSLIGTTERATWAKNLPETVRRTRKVLEFENGPQEFPDALNILQRYQPELLGLF</sequence>
<keyword evidence="42" id="KW-0325">Glycoprotein</keyword>
<dbReference type="GO" id="GO:0017111">
    <property type="term" value="F:ribonucleoside triphosphate phosphatase activity"/>
    <property type="evidence" value="ECO:0007669"/>
    <property type="project" value="UniProtKB-EC"/>
</dbReference>
<keyword evidence="44" id="KW-0922">Interferon antiviral system evasion</keyword>
<evidence type="ECO:0000256" key="48">
    <source>
        <dbReference type="ARBA" id="ARBA00024317"/>
    </source>
</evidence>
<dbReference type="InterPro" id="IPR013755">
    <property type="entry name" value="Flav_gly_cen_dom_subdom1"/>
</dbReference>
<keyword evidence="12" id="KW-0597">Phosphoprotein</keyword>
<evidence type="ECO:0000256" key="18">
    <source>
        <dbReference type="ARBA" id="ARBA00022632"/>
    </source>
</evidence>
<dbReference type="PROSITE" id="PS51192">
    <property type="entry name" value="HELICASE_ATP_BIND_1"/>
    <property type="match status" value="1"/>
</dbReference>
<accession>A0A1Z2RPP3</accession>
<evidence type="ECO:0000256" key="31">
    <source>
        <dbReference type="ARBA" id="ARBA00022830"/>
    </source>
</evidence>
<feature type="transmembrane region" description="Helical" evidence="55">
    <location>
        <begin position="1369"/>
        <end position="1385"/>
    </location>
</feature>
<dbReference type="Gene3D" id="3.40.50.300">
    <property type="entry name" value="P-loop containing nucleotide triphosphate hydrolases"/>
    <property type="match status" value="2"/>
</dbReference>
<dbReference type="EMBL" id="KX669685">
    <property type="protein sequence ID" value="ASA45772.1"/>
    <property type="molecule type" value="Genomic_RNA"/>
</dbReference>
<keyword evidence="27" id="KW-0378">Hydrolase</keyword>
<evidence type="ECO:0000313" key="61">
    <source>
        <dbReference type="EMBL" id="ASA45772.1"/>
    </source>
</evidence>
<comment type="subunit">
    <text evidence="52">Forms a heterodimer with serine protease NS3. May form homooligomers.</text>
</comment>
<dbReference type="Gene3D" id="3.40.50.150">
    <property type="entry name" value="Vaccinia Virus protein VP39"/>
    <property type="match status" value="1"/>
</dbReference>
<dbReference type="InterPro" id="IPR001850">
    <property type="entry name" value="Flavi_NS3_S7"/>
</dbReference>
<dbReference type="GO" id="GO:0052170">
    <property type="term" value="P:symbiont-mediated suppression of host innate immune response"/>
    <property type="evidence" value="ECO:0007669"/>
    <property type="project" value="UniProtKB-KW"/>
</dbReference>
<dbReference type="Gene3D" id="2.40.10.10">
    <property type="entry name" value="Trypsin-like serine proteases"/>
    <property type="match status" value="1"/>
</dbReference>
<evidence type="ECO:0000256" key="1">
    <source>
        <dbReference type="ARBA" id="ARBA00003504"/>
    </source>
</evidence>
<dbReference type="PROSITE" id="PS51194">
    <property type="entry name" value="HELICASE_CTER"/>
    <property type="match status" value="1"/>
</dbReference>
<dbReference type="InterPro" id="IPR009003">
    <property type="entry name" value="Peptidase_S1_PA"/>
</dbReference>
<comment type="catalytic activity">
    <reaction evidence="54">
        <text>ATP + H2O = ADP + phosphate + H(+)</text>
        <dbReference type="Rhea" id="RHEA:13065"/>
        <dbReference type="ChEBI" id="CHEBI:15377"/>
        <dbReference type="ChEBI" id="CHEBI:15378"/>
        <dbReference type="ChEBI" id="CHEBI:30616"/>
        <dbReference type="ChEBI" id="CHEBI:43474"/>
        <dbReference type="ChEBI" id="CHEBI:456216"/>
        <dbReference type="EC" id="3.6.4.13"/>
    </reaction>
</comment>
<keyword evidence="18" id="KW-1090">Inhibition of host innate immune response by virus</keyword>
<evidence type="ECO:0000256" key="24">
    <source>
        <dbReference type="ARBA" id="ARBA00022695"/>
    </source>
</evidence>
<comment type="catalytic activity">
    <reaction evidence="49">
        <text>Selective hydrolysis of -Xaa-Xaa-|-Yaa- bonds in which each of the Xaa can be either Arg or Lys and Yaa can be either Ser or Ala.</text>
        <dbReference type="EC" id="3.4.21.91"/>
    </reaction>
</comment>
<evidence type="ECO:0000256" key="35">
    <source>
        <dbReference type="ARBA" id="ARBA00022883"/>
    </source>
</evidence>
<dbReference type="PROSITE" id="PS50507">
    <property type="entry name" value="RDRP_SSRNA_POS"/>
    <property type="match status" value="1"/>
</dbReference>
<feature type="transmembrane region" description="Helical" evidence="55">
    <location>
        <begin position="75"/>
        <end position="95"/>
    </location>
</feature>
<evidence type="ECO:0000256" key="51">
    <source>
        <dbReference type="ARBA" id="ARBA00035667"/>
    </source>
</evidence>
<evidence type="ECO:0000256" key="14">
    <source>
        <dbReference type="ARBA" id="ARBA00022562"/>
    </source>
</evidence>
<dbReference type="GO" id="GO:0004482">
    <property type="term" value="F:mRNA 5'-cap (guanine-N7-)-methyltransferase activity"/>
    <property type="evidence" value="ECO:0007669"/>
    <property type="project" value="InterPro"/>
</dbReference>
<keyword evidence="45" id="KW-0899">Viral immunoevasion</keyword>
<dbReference type="GO" id="GO:0006508">
    <property type="term" value="P:proteolysis"/>
    <property type="evidence" value="ECO:0007669"/>
    <property type="project" value="UniProtKB-KW"/>
</dbReference>
<keyword evidence="29" id="KW-0347">Helicase</keyword>
<dbReference type="GO" id="GO:0039502">
    <property type="term" value="P:symbiont-mediated suppression of host type I interferon-mediated signaling pathway"/>
    <property type="evidence" value="ECO:0007669"/>
    <property type="project" value="UniProtKB-KW"/>
</dbReference>
<evidence type="ECO:0000256" key="42">
    <source>
        <dbReference type="ARBA" id="ARBA00023180"/>
    </source>
</evidence>
<feature type="domain" description="MRNA cap 0-1 NS5-type MT" evidence="60">
    <location>
        <begin position="2488"/>
        <end position="2742"/>
    </location>
</feature>
<dbReference type="InterPro" id="IPR046811">
    <property type="entry name" value="Flavi_NS5_thumb"/>
</dbReference>
<evidence type="ECO:0000256" key="29">
    <source>
        <dbReference type="ARBA" id="ARBA00022806"/>
    </source>
</evidence>
<keyword evidence="37" id="KW-0693">Viral RNA replication</keyword>
<dbReference type="InterPro" id="IPR043504">
    <property type="entry name" value="Peptidase_S1_PA_chymotrypsin"/>
</dbReference>